<feature type="modified residue" description="4-aspartylphosphate" evidence="6">
    <location>
        <position position="58"/>
    </location>
</feature>
<evidence type="ECO:0000256" key="1">
    <source>
        <dbReference type="ARBA" id="ARBA00000085"/>
    </source>
</evidence>
<dbReference type="CDD" id="cd00156">
    <property type="entry name" value="REC"/>
    <property type="match status" value="1"/>
</dbReference>
<dbReference type="InterPro" id="IPR001789">
    <property type="entry name" value="Sig_transdc_resp-reg_receiver"/>
</dbReference>
<feature type="domain" description="Response regulatory" evidence="7">
    <location>
        <begin position="6"/>
        <end position="123"/>
    </location>
</feature>
<dbReference type="SUPFAM" id="SSF55874">
    <property type="entry name" value="ATPase domain of HSP90 chaperone/DNA topoisomerase II/histidine kinase"/>
    <property type="match status" value="1"/>
</dbReference>
<name>A0ABV8PZ26_9BACT</name>
<dbReference type="PANTHER" id="PTHR24421">
    <property type="entry name" value="NITRATE/NITRITE SENSOR PROTEIN NARX-RELATED"/>
    <property type="match status" value="1"/>
</dbReference>
<comment type="caution">
    <text evidence="9">The sequence shown here is derived from an EMBL/GenBank/DDBJ whole genome shotgun (WGS) entry which is preliminary data.</text>
</comment>
<protein>
    <recommendedName>
        <fullName evidence="2">histidine kinase</fullName>
        <ecNumber evidence="2">2.7.13.3</ecNumber>
    </recommendedName>
</protein>
<dbReference type="PROSITE" id="PS50110">
    <property type="entry name" value="RESPONSE_REGULATORY"/>
    <property type="match status" value="1"/>
</dbReference>
<dbReference type="EMBL" id="JBHSDC010000022">
    <property type="protein sequence ID" value="MFC4232490.1"/>
    <property type="molecule type" value="Genomic_DNA"/>
</dbReference>
<evidence type="ECO:0000256" key="3">
    <source>
        <dbReference type="ARBA" id="ARBA00022679"/>
    </source>
</evidence>
<dbReference type="InterPro" id="IPR035965">
    <property type="entry name" value="PAS-like_dom_sf"/>
</dbReference>
<evidence type="ECO:0000256" key="6">
    <source>
        <dbReference type="PROSITE-ProRule" id="PRU00169"/>
    </source>
</evidence>
<comment type="catalytic activity">
    <reaction evidence="1">
        <text>ATP + protein L-histidine = ADP + protein N-phospho-L-histidine.</text>
        <dbReference type="EC" id="2.7.13.3"/>
    </reaction>
</comment>
<gene>
    <name evidence="9" type="ORF">ACFOW1_11340</name>
</gene>
<proteinExistence type="predicted"/>
<dbReference type="InterPro" id="IPR000014">
    <property type="entry name" value="PAS"/>
</dbReference>
<feature type="domain" description="PAS" evidence="8">
    <location>
        <begin position="136"/>
        <end position="180"/>
    </location>
</feature>
<dbReference type="CDD" id="cd16917">
    <property type="entry name" value="HATPase_UhpB-NarQ-NarX-like"/>
    <property type="match status" value="1"/>
</dbReference>
<keyword evidence="5" id="KW-0902">Two-component regulatory system</keyword>
<dbReference type="NCBIfam" id="TIGR00229">
    <property type="entry name" value="sensory_box"/>
    <property type="match status" value="1"/>
</dbReference>
<evidence type="ECO:0000313" key="9">
    <source>
        <dbReference type="EMBL" id="MFC4232490.1"/>
    </source>
</evidence>
<dbReference type="SUPFAM" id="SSF52172">
    <property type="entry name" value="CheY-like"/>
    <property type="match status" value="1"/>
</dbReference>
<dbReference type="InterPro" id="IPR050482">
    <property type="entry name" value="Sensor_HK_TwoCompSys"/>
</dbReference>
<dbReference type="Gene3D" id="3.30.450.20">
    <property type="entry name" value="PAS domain"/>
    <property type="match status" value="1"/>
</dbReference>
<dbReference type="Pfam" id="PF02518">
    <property type="entry name" value="HATPase_c"/>
    <property type="match status" value="1"/>
</dbReference>
<evidence type="ECO:0000259" key="8">
    <source>
        <dbReference type="PROSITE" id="PS50112"/>
    </source>
</evidence>
<evidence type="ECO:0000256" key="5">
    <source>
        <dbReference type="ARBA" id="ARBA00023012"/>
    </source>
</evidence>
<dbReference type="SUPFAM" id="SSF55785">
    <property type="entry name" value="PYP-like sensor domain (PAS domain)"/>
    <property type="match status" value="1"/>
</dbReference>
<evidence type="ECO:0000256" key="2">
    <source>
        <dbReference type="ARBA" id="ARBA00012438"/>
    </source>
</evidence>
<dbReference type="Gene3D" id="3.30.565.10">
    <property type="entry name" value="Histidine kinase-like ATPase, C-terminal domain"/>
    <property type="match status" value="1"/>
</dbReference>
<evidence type="ECO:0000313" key="10">
    <source>
        <dbReference type="Proteomes" id="UP001595906"/>
    </source>
</evidence>
<dbReference type="PANTHER" id="PTHR24421:SF10">
    <property type="entry name" value="NITRATE_NITRITE SENSOR PROTEIN NARQ"/>
    <property type="match status" value="1"/>
</dbReference>
<sequence>METPLQILVVEDSILNFTTFSLLLKKSSLNIISVTNTTTLSETISFLQTNKPDIIFLDLNLPDCSGLESFKPLKEFTLQIATVVLTAHNDIDTSVKALRFGAQDYLVKDNFNINTLDKTILFSIARKKAEVEALVLEERYRQIFYENSMPMFIVDSISQQFLECNDAAVLEYGYSRDEFLRLEMRNIWQNKNIKKGVEAIIQSNGSKKYQRHKKKDGHIIFVNVSICNVIYEQRTVYQIQVQNITQQILLQQALKKEQQEKEFQIRKAANDAQEKERYNIGVELHENVNQILAASLLYLDNFVNSKKTNPSMATACKEHIVTAMKEVNALSRNLIPPLYINEDFIGSLKEILIPIQKTNILEIQYNISNTIDASLNKQQKLAVFRIIQEQLNNILKHAEATVAAIQLDITGNQLTLSITDNGKGCILKKPKKGLGLHNIISRAELFNGAAKFISAPNNGFEVVVSFKII</sequence>
<keyword evidence="10" id="KW-1185">Reference proteome</keyword>
<keyword evidence="4" id="KW-0418">Kinase</keyword>
<dbReference type="Pfam" id="PF13426">
    <property type="entry name" value="PAS_9"/>
    <property type="match status" value="1"/>
</dbReference>
<keyword evidence="6" id="KW-0597">Phosphoprotein</keyword>
<dbReference type="Pfam" id="PF00072">
    <property type="entry name" value="Response_reg"/>
    <property type="match status" value="1"/>
</dbReference>
<dbReference type="SMART" id="SM00448">
    <property type="entry name" value="REC"/>
    <property type="match status" value="1"/>
</dbReference>
<accession>A0ABV8PZ26</accession>
<dbReference type="Gene3D" id="3.40.50.2300">
    <property type="match status" value="1"/>
</dbReference>
<dbReference type="PROSITE" id="PS50112">
    <property type="entry name" value="PAS"/>
    <property type="match status" value="1"/>
</dbReference>
<reference evidence="10" key="1">
    <citation type="journal article" date="2019" name="Int. J. Syst. Evol. Microbiol.">
        <title>The Global Catalogue of Microorganisms (GCM) 10K type strain sequencing project: providing services to taxonomists for standard genome sequencing and annotation.</title>
        <authorList>
            <consortium name="The Broad Institute Genomics Platform"/>
            <consortium name="The Broad Institute Genome Sequencing Center for Infectious Disease"/>
            <person name="Wu L."/>
            <person name="Ma J."/>
        </authorList>
    </citation>
    <scope>NUCLEOTIDE SEQUENCE [LARGE SCALE GENOMIC DNA]</scope>
    <source>
        <strain evidence="10">CECT 8010</strain>
    </source>
</reference>
<organism evidence="9 10">
    <name type="scientific">Parasediminibacterium paludis</name>
    <dbReference type="NCBI Taxonomy" id="908966"/>
    <lineage>
        <taxon>Bacteria</taxon>
        <taxon>Pseudomonadati</taxon>
        <taxon>Bacteroidota</taxon>
        <taxon>Chitinophagia</taxon>
        <taxon>Chitinophagales</taxon>
        <taxon>Chitinophagaceae</taxon>
        <taxon>Parasediminibacterium</taxon>
    </lineage>
</organism>
<dbReference type="RefSeq" id="WP_379014365.1">
    <property type="nucleotide sequence ID" value="NZ_JBHSDC010000022.1"/>
</dbReference>
<evidence type="ECO:0000259" key="7">
    <source>
        <dbReference type="PROSITE" id="PS50110"/>
    </source>
</evidence>
<evidence type="ECO:0000256" key="4">
    <source>
        <dbReference type="ARBA" id="ARBA00022777"/>
    </source>
</evidence>
<dbReference type="InterPro" id="IPR036890">
    <property type="entry name" value="HATPase_C_sf"/>
</dbReference>
<dbReference type="InterPro" id="IPR003594">
    <property type="entry name" value="HATPase_dom"/>
</dbReference>
<keyword evidence="3" id="KW-0808">Transferase</keyword>
<dbReference type="InterPro" id="IPR011006">
    <property type="entry name" value="CheY-like_superfamily"/>
</dbReference>
<dbReference type="Proteomes" id="UP001595906">
    <property type="component" value="Unassembled WGS sequence"/>
</dbReference>
<dbReference type="EC" id="2.7.13.3" evidence="2"/>